<organism evidence="4 5">
    <name type="scientific">Blochmanniella floridana</name>
    <dbReference type="NCBI Taxonomy" id="203907"/>
    <lineage>
        <taxon>Bacteria</taxon>
        <taxon>Pseudomonadati</taxon>
        <taxon>Pseudomonadota</taxon>
        <taxon>Gammaproteobacteria</taxon>
        <taxon>Enterobacterales</taxon>
        <taxon>Enterobacteriaceae</taxon>
        <taxon>ant endosymbionts</taxon>
        <taxon>Candidatus Blochmanniella</taxon>
    </lineage>
</organism>
<dbReference type="InterPro" id="IPR001328">
    <property type="entry name" value="Pept_tRNA_hydro"/>
</dbReference>
<name>Q7VR77_BLOFL</name>
<dbReference type="NCBIfam" id="TIGR00447">
    <property type="entry name" value="pth"/>
    <property type="match status" value="1"/>
</dbReference>
<dbReference type="OrthoDB" id="9800507at2"/>
<dbReference type="EMBL" id="BX248583">
    <property type="protein sequence ID" value="CAD83412.1"/>
    <property type="molecule type" value="Genomic_DNA"/>
</dbReference>
<dbReference type="HOGENOM" id="CLU_062456_3_1_6"/>
<keyword evidence="2 4" id="KW-0378">Hydrolase</keyword>
<evidence type="ECO:0000256" key="2">
    <source>
        <dbReference type="ARBA" id="ARBA00022801"/>
    </source>
</evidence>
<dbReference type="AlphaFoldDB" id="Q7VR77"/>
<proteinExistence type="predicted"/>
<evidence type="ECO:0000256" key="1">
    <source>
        <dbReference type="ARBA" id="ARBA00022555"/>
    </source>
</evidence>
<dbReference type="PANTHER" id="PTHR17224:SF1">
    <property type="entry name" value="PEPTIDYL-TRNA HYDROLASE"/>
    <property type="match status" value="1"/>
</dbReference>
<dbReference type="STRING" id="203907.Bfl345"/>
<dbReference type="GO" id="GO:0004045">
    <property type="term" value="F:peptidyl-tRNA hydrolase activity"/>
    <property type="evidence" value="ECO:0007669"/>
    <property type="project" value="UniProtKB-EC"/>
</dbReference>
<keyword evidence="1" id="KW-0820">tRNA-binding</keyword>
<dbReference type="InterPro" id="IPR036416">
    <property type="entry name" value="Pept_tRNA_hydro_sf"/>
</dbReference>
<dbReference type="Pfam" id="PF01195">
    <property type="entry name" value="Pept_tRNA_hydro"/>
    <property type="match status" value="1"/>
</dbReference>
<protein>
    <submittedName>
        <fullName evidence="4">Peptidyl-tRNA hydrolase</fullName>
        <ecNumber evidence="4">3.1.1.29</ecNumber>
    </submittedName>
</protein>
<dbReference type="eggNOG" id="COG0193">
    <property type="taxonomic scope" value="Bacteria"/>
</dbReference>
<dbReference type="PANTHER" id="PTHR17224">
    <property type="entry name" value="PEPTIDYL-TRNA HYDROLASE"/>
    <property type="match status" value="1"/>
</dbReference>
<dbReference type="CDD" id="cd00462">
    <property type="entry name" value="PTH"/>
    <property type="match status" value="1"/>
</dbReference>
<dbReference type="EC" id="3.1.1.29" evidence="4"/>
<dbReference type="SUPFAM" id="SSF53178">
    <property type="entry name" value="Peptidyl-tRNA hydrolase-like"/>
    <property type="match status" value="1"/>
</dbReference>
<gene>
    <name evidence="4" type="primary">pth</name>
    <name evidence="4" type="ordered locus">Bfl345</name>
</gene>
<evidence type="ECO:0000313" key="5">
    <source>
        <dbReference type="Proteomes" id="UP000002192"/>
    </source>
</evidence>
<dbReference type="Gene3D" id="3.40.50.1470">
    <property type="entry name" value="Peptidyl-tRNA hydrolase"/>
    <property type="match status" value="1"/>
</dbReference>
<keyword evidence="5" id="KW-1185">Reference proteome</keyword>
<sequence length="197" mass="22610">MTIKLIAGIGNIGAKYINTRHNCGHKYIYLLSQKFKVHLKYNNILCGYIGKFQILEHTVKLLIPNSYVNNSGISVSKCVNFYGLSLREILVAHDELDLYPGTIKIQLGKRRNESHHGIQNIIDKLGNRYDFYRLRIGIGRPCNKNEIINFVLNIPSVHEGIQIDFIVNKVVFFTEDIVLNNFVKVMNQLHISNNIID</sequence>
<dbReference type="GO" id="GO:0000049">
    <property type="term" value="F:tRNA binding"/>
    <property type="evidence" value="ECO:0007669"/>
    <property type="project" value="UniProtKB-KW"/>
</dbReference>
<evidence type="ECO:0000313" key="4">
    <source>
        <dbReference type="EMBL" id="CAD83412.1"/>
    </source>
</evidence>
<evidence type="ECO:0000256" key="3">
    <source>
        <dbReference type="ARBA" id="ARBA00022884"/>
    </source>
</evidence>
<accession>Q7VR77</accession>
<reference evidence="4 5" key="1">
    <citation type="journal article" date="2003" name="Proc. Natl. Acad. Sci. U.S.A.">
        <title>The genome sequence of Blochmannia floridanus: comparative analysis of reduced genomes.</title>
        <authorList>
            <person name="Gil R."/>
            <person name="Silva F.J."/>
            <person name="Zientz E."/>
            <person name="Delmotte F."/>
            <person name="Gonzalez-Candelas F."/>
            <person name="Latorre A."/>
            <person name="Rausell C."/>
            <person name="Kramerbeek J."/>
            <person name="Gadau J."/>
            <person name="Hoelldobler B."/>
            <person name="van Ham R.C.H.J."/>
            <person name="Gross R."/>
            <person name="Moya A."/>
        </authorList>
    </citation>
    <scope>NUCLEOTIDE SEQUENCE [LARGE SCALE GENOMIC DNA]</scope>
</reference>
<dbReference type="Proteomes" id="UP000002192">
    <property type="component" value="Chromosome"/>
</dbReference>
<dbReference type="KEGG" id="bfl:Bfl345"/>
<keyword evidence="3" id="KW-0694">RNA-binding</keyword>